<dbReference type="Proteomes" id="UP000324800">
    <property type="component" value="Unassembled WGS sequence"/>
</dbReference>
<dbReference type="EMBL" id="SNRW01010483">
    <property type="protein sequence ID" value="KAA6376492.1"/>
    <property type="molecule type" value="Genomic_DNA"/>
</dbReference>
<sequence length="578" mass="63145">AIQIEGLRASEIRITNSTFDNRSPPNNDRQYEFKIVLPSGMNPDDLKSKFRDIQLGIVSFPVAVKVFPSTYNGRESCTSYIANFHDDVSTLSCAMIIIRAQEQFGLTNKAERVIYIYGSFTENDLRTDDLTISFRGSNIQTPSENISFKPNLPISTNPIDHALFRIRDGGLVTLTDLYIQRSNITGSENAPIIMIISGAVQQSNGQQKNAAGQIVINKCILEGGNSASSDAWYNQGLAETCNVGYYAAIVADGQTTVQISGSTIRTFEGPAVRALNGASVTIDKNTTLDNNGQRNRNTLSSMQTNVVCEGGIGTTSVDIALDNVTSFTSTGNAWIFSPSGNKCTINATFNGEVALPRSLPQTNSANVTINTTNQQAEVTINGKFLEPCIRTLLLELCEATKAGLGEVLSFDIESKSIQANWINSENIKFTFSSSLLEDLNTSVQWRVSIYESGKRMTAKWVLTYPVIDGIGQDEPGDDQPGTEQQPEKAKQTISGGGIAAIVIVMAVLITASIIFIALYLNFIYQKKKKTNEANDSNISVHTFDQIYADGNTEHDKAFNQKKNNSAEQLMNHLTEDNH</sequence>
<evidence type="ECO:0000313" key="2">
    <source>
        <dbReference type="EMBL" id="KAA6376492.1"/>
    </source>
</evidence>
<feature type="transmembrane region" description="Helical" evidence="1">
    <location>
        <begin position="498"/>
        <end position="520"/>
    </location>
</feature>
<reference evidence="2 3" key="1">
    <citation type="submission" date="2019-03" db="EMBL/GenBank/DDBJ databases">
        <title>Single cell metagenomics reveals metabolic interactions within the superorganism composed of flagellate Streblomastix strix and complex community of Bacteroidetes bacteria on its surface.</title>
        <authorList>
            <person name="Treitli S.C."/>
            <person name="Kolisko M."/>
            <person name="Husnik F."/>
            <person name="Keeling P."/>
            <person name="Hampl V."/>
        </authorList>
    </citation>
    <scope>NUCLEOTIDE SEQUENCE [LARGE SCALE GENOMIC DNA]</scope>
    <source>
        <strain evidence="2">ST1C</strain>
    </source>
</reference>
<proteinExistence type="predicted"/>
<dbReference type="AlphaFoldDB" id="A0A5J4V288"/>
<feature type="non-terminal residue" evidence="2">
    <location>
        <position position="1"/>
    </location>
</feature>
<dbReference type="Gene3D" id="2.160.20.20">
    <property type="match status" value="1"/>
</dbReference>
<keyword evidence="1" id="KW-1133">Transmembrane helix</keyword>
<dbReference type="InterPro" id="IPR012332">
    <property type="entry name" value="Autotransporter_pectin_lyase_C"/>
</dbReference>
<keyword evidence="1" id="KW-0472">Membrane</keyword>
<comment type="caution">
    <text evidence="2">The sequence shown here is derived from an EMBL/GenBank/DDBJ whole genome shotgun (WGS) entry which is preliminary data.</text>
</comment>
<accession>A0A5J4V288</accession>
<evidence type="ECO:0000256" key="1">
    <source>
        <dbReference type="SAM" id="Phobius"/>
    </source>
</evidence>
<name>A0A5J4V288_9EUKA</name>
<protein>
    <submittedName>
        <fullName evidence="2">Uncharacterized protein</fullName>
    </submittedName>
</protein>
<gene>
    <name evidence="2" type="ORF">EZS28_027981</name>
</gene>
<evidence type="ECO:0000313" key="3">
    <source>
        <dbReference type="Proteomes" id="UP000324800"/>
    </source>
</evidence>
<organism evidence="2 3">
    <name type="scientific">Streblomastix strix</name>
    <dbReference type="NCBI Taxonomy" id="222440"/>
    <lineage>
        <taxon>Eukaryota</taxon>
        <taxon>Metamonada</taxon>
        <taxon>Preaxostyla</taxon>
        <taxon>Oxymonadida</taxon>
        <taxon>Streblomastigidae</taxon>
        <taxon>Streblomastix</taxon>
    </lineage>
</organism>
<keyword evidence="1" id="KW-0812">Transmembrane</keyword>